<evidence type="ECO:0000313" key="3">
    <source>
        <dbReference type="Proteomes" id="UP000585474"/>
    </source>
</evidence>
<dbReference type="Proteomes" id="UP000585474">
    <property type="component" value="Unassembled WGS sequence"/>
</dbReference>
<accession>A0A7J0GIL3</accession>
<dbReference type="AlphaFoldDB" id="A0A7J0GIL3"/>
<feature type="region of interest" description="Disordered" evidence="1">
    <location>
        <begin position="32"/>
        <end position="59"/>
    </location>
</feature>
<organism evidence="2 3">
    <name type="scientific">Actinidia rufa</name>
    <dbReference type="NCBI Taxonomy" id="165716"/>
    <lineage>
        <taxon>Eukaryota</taxon>
        <taxon>Viridiplantae</taxon>
        <taxon>Streptophyta</taxon>
        <taxon>Embryophyta</taxon>
        <taxon>Tracheophyta</taxon>
        <taxon>Spermatophyta</taxon>
        <taxon>Magnoliopsida</taxon>
        <taxon>eudicotyledons</taxon>
        <taxon>Gunneridae</taxon>
        <taxon>Pentapetalae</taxon>
        <taxon>asterids</taxon>
        <taxon>Ericales</taxon>
        <taxon>Actinidiaceae</taxon>
        <taxon>Actinidia</taxon>
    </lineage>
</organism>
<name>A0A7J0GIL3_9ERIC</name>
<dbReference type="OrthoDB" id="1729514at2759"/>
<feature type="compositionally biased region" description="Low complexity" evidence="1">
    <location>
        <begin position="43"/>
        <end position="59"/>
    </location>
</feature>
<comment type="caution">
    <text evidence="2">The sequence shown here is derived from an EMBL/GenBank/DDBJ whole genome shotgun (WGS) entry which is preliminary data.</text>
</comment>
<keyword evidence="3" id="KW-1185">Reference proteome</keyword>
<gene>
    <name evidence="2" type="ORF">Acr_22g0000380</name>
</gene>
<proteinExistence type="predicted"/>
<sequence length="143" mass="15566">MANPIGRPDPNHCSPNDDDKSLKYAFDAGFVSGANPSDDGDSASRLSSDSESSGESKSLGDLAASFRVFSESMLRMEQAELEMVKAREAARLAAEMRRAESEAELTRMLVQTQLQIASFFIRTSPGRKRKRSDGTDHSSNSAM</sequence>
<evidence type="ECO:0000256" key="1">
    <source>
        <dbReference type="SAM" id="MobiDB-lite"/>
    </source>
</evidence>
<reference evidence="2 3" key="1">
    <citation type="submission" date="2019-07" db="EMBL/GenBank/DDBJ databases">
        <title>De Novo Assembly of kiwifruit Actinidia rufa.</title>
        <authorList>
            <person name="Sugita-Konishi S."/>
            <person name="Sato K."/>
            <person name="Mori E."/>
            <person name="Abe Y."/>
            <person name="Kisaki G."/>
            <person name="Hamano K."/>
            <person name="Suezawa K."/>
            <person name="Otani M."/>
            <person name="Fukuda T."/>
            <person name="Manabe T."/>
            <person name="Gomi K."/>
            <person name="Tabuchi M."/>
            <person name="Akimitsu K."/>
            <person name="Kataoka I."/>
        </authorList>
    </citation>
    <scope>NUCLEOTIDE SEQUENCE [LARGE SCALE GENOMIC DNA]</scope>
    <source>
        <strain evidence="3">cv. Fuchu</strain>
    </source>
</reference>
<evidence type="ECO:0000313" key="2">
    <source>
        <dbReference type="EMBL" id="GFZ10640.1"/>
    </source>
</evidence>
<protein>
    <submittedName>
        <fullName evidence="2">Uncharacterized protein</fullName>
    </submittedName>
</protein>
<dbReference type="EMBL" id="BJWL01000022">
    <property type="protein sequence ID" value="GFZ10640.1"/>
    <property type="molecule type" value="Genomic_DNA"/>
</dbReference>
<feature type="region of interest" description="Disordered" evidence="1">
    <location>
        <begin position="1"/>
        <end position="20"/>
    </location>
</feature>